<feature type="compositionally biased region" description="Basic residues" evidence="1">
    <location>
        <begin position="115"/>
        <end position="134"/>
    </location>
</feature>
<sequence>MSPNSSEEKVENTYPNEELVEKVLPRINLISKSTSLPTKIKNQEPLQLTVELNSEKVVDQPPRSPDNNSKDIINCRKDKDLTASSSTISNREKQGSQAQRENTQYKDDDTAYTRGRSKQRRRGKRSNAKTRSPSKKGEQKQNKNPSASIP</sequence>
<evidence type="ECO:0000256" key="1">
    <source>
        <dbReference type="SAM" id="MobiDB-lite"/>
    </source>
</evidence>
<feature type="region of interest" description="Disordered" evidence="1">
    <location>
        <begin position="52"/>
        <end position="150"/>
    </location>
</feature>
<gene>
    <name evidence="2" type="ORF">MTR67_022145</name>
</gene>
<proteinExistence type="predicted"/>
<evidence type="ECO:0000313" key="3">
    <source>
        <dbReference type="Proteomes" id="UP001234989"/>
    </source>
</evidence>
<reference evidence="2" key="1">
    <citation type="submission" date="2023-08" db="EMBL/GenBank/DDBJ databases">
        <title>A de novo genome assembly of Solanum verrucosum Schlechtendal, a Mexican diploid species geographically isolated from the other diploid A-genome species in potato relatives.</title>
        <authorList>
            <person name="Hosaka K."/>
        </authorList>
    </citation>
    <scope>NUCLEOTIDE SEQUENCE</scope>
    <source>
        <tissue evidence="2">Young leaves</tissue>
    </source>
</reference>
<keyword evidence="3" id="KW-1185">Reference proteome</keyword>
<dbReference type="AlphaFoldDB" id="A0AAF0QU44"/>
<protein>
    <submittedName>
        <fullName evidence="2">Uncharacterized protein</fullName>
    </submittedName>
</protein>
<evidence type="ECO:0000313" key="2">
    <source>
        <dbReference type="EMBL" id="WMV28760.1"/>
    </source>
</evidence>
<name>A0AAF0QU44_SOLVR</name>
<feature type="compositionally biased region" description="Polar residues" evidence="1">
    <location>
        <begin position="82"/>
        <end position="102"/>
    </location>
</feature>
<organism evidence="2 3">
    <name type="scientific">Solanum verrucosum</name>
    <dbReference type="NCBI Taxonomy" id="315347"/>
    <lineage>
        <taxon>Eukaryota</taxon>
        <taxon>Viridiplantae</taxon>
        <taxon>Streptophyta</taxon>
        <taxon>Embryophyta</taxon>
        <taxon>Tracheophyta</taxon>
        <taxon>Spermatophyta</taxon>
        <taxon>Magnoliopsida</taxon>
        <taxon>eudicotyledons</taxon>
        <taxon>Gunneridae</taxon>
        <taxon>Pentapetalae</taxon>
        <taxon>asterids</taxon>
        <taxon>lamiids</taxon>
        <taxon>Solanales</taxon>
        <taxon>Solanaceae</taxon>
        <taxon>Solanoideae</taxon>
        <taxon>Solaneae</taxon>
        <taxon>Solanum</taxon>
    </lineage>
</organism>
<accession>A0AAF0QU44</accession>
<dbReference type="Proteomes" id="UP001234989">
    <property type="component" value="Chromosome 5"/>
</dbReference>
<dbReference type="EMBL" id="CP133616">
    <property type="protein sequence ID" value="WMV28760.1"/>
    <property type="molecule type" value="Genomic_DNA"/>
</dbReference>